<evidence type="ECO:0000256" key="1">
    <source>
        <dbReference type="SAM" id="MobiDB-lite"/>
    </source>
</evidence>
<feature type="region of interest" description="Disordered" evidence="1">
    <location>
        <begin position="171"/>
        <end position="203"/>
    </location>
</feature>
<proteinExistence type="predicted"/>
<evidence type="ECO:0000313" key="2">
    <source>
        <dbReference type="EMBL" id="ACV50884.1"/>
    </source>
</evidence>
<keyword evidence="3" id="KW-1185">Reference proteome</keyword>
<name>C8W9U6_LANP1</name>
<accession>C8W9U6</accession>
<dbReference type="Proteomes" id="UP000000960">
    <property type="component" value="Chromosome"/>
</dbReference>
<dbReference type="AlphaFoldDB" id="C8W9U6"/>
<organism evidence="2 3">
    <name type="scientific">Lancefieldella parvula (strain ATCC 33793 / DSM 20469 / CCUG 32760 / JCM 10300 / KCTC 3663 / VPI 0546 / 1246)</name>
    <name type="common">Atopobium parvulum</name>
    <dbReference type="NCBI Taxonomy" id="521095"/>
    <lineage>
        <taxon>Bacteria</taxon>
        <taxon>Bacillati</taxon>
        <taxon>Actinomycetota</taxon>
        <taxon>Coriobacteriia</taxon>
        <taxon>Coriobacteriales</taxon>
        <taxon>Atopobiaceae</taxon>
        <taxon>Lancefieldella</taxon>
    </lineage>
</organism>
<evidence type="ECO:0000313" key="3">
    <source>
        <dbReference type="Proteomes" id="UP000000960"/>
    </source>
</evidence>
<dbReference type="KEGG" id="apv:Apar_0453"/>
<protein>
    <recommendedName>
        <fullName evidence="4">DUF948 domain-containing protein</fullName>
    </recommendedName>
</protein>
<dbReference type="RefSeq" id="WP_012808542.1">
    <property type="nucleotide sequence ID" value="NC_013203.1"/>
</dbReference>
<reference evidence="2 3" key="1">
    <citation type="journal article" date="2009" name="Stand. Genomic Sci.">
        <title>Complete genome sequence of Atopobium parvulum type strain (IPP 1246).</title>
        <authorList>
            <person name="Copeland A."/>
            <person name="Sikorski J."/>
            <person name="Lapidus A."/>
            <person name="Nolan M."/>
            <person name="Del Rio T.G."/>
            <person name="Lucas S."/>
            <person name="Chen F."/>
            <person name="Tice H."/>
            <person name="Pitluck S."/>
            <person name="Cheng J.F."/>
            <person name="Pukall R."/>
            <person name="Chertkov O."/>
            <person name="Brettin T."/>
            <person name="Han C."/>
            <person name="Detter J.C."/>
            <person name="Kuske C."/>
            <person name="Bruce D."/>
            <person name="Goodwin L."/>
            <person name="Ivanova N."/>
            <person name="Mavromatis K."/>
            <person name="Mikhailova N."/>
            <person name="Chen A."/>
            <person name="Palaniappan K."/>
            <person name="Chain P."/>
            <person name="Rohde M."/>
            <person name="Goker M."/>
            <person name="Bristow J."/>
            <person name="Eisen J.A."/>
            <person name="Markowitz V."/>
            <person name="Hugenholtz P."/>
            <person name="Kyrpides N.C."/>
            <person name="Klenk H.P."/>
            <person name="Detter J.C."/>
        </authorList>
    </citation>
    <scope>NUCLEOTIDE SEQUENCE [LARGE SCALE GENOMIC DNA]</scope>
    <source>
        <strain evidence="3">ATCC 33793 / DSM 20469 / CCUG 32760 / JCM 10300 / KCTC 3663 / VPI 0546 / 1246</strain>
    </source>
</reference>
<evidence type="ECO:0008006" key="4">
    <source>
        <dbReference type="Google" id="ProtNLM"/>
    </source>
</evidence>
<dbReference type="HOGENOM" id="CLU_102457_0_0_11"/>
<sequence length="203" mass="21356">MNYLQIALVVLAVVGVWAIIEVALTLRTTRKSITEITLSANNTIEQIQPVISKIDGMVDELDPTIKQLPALMQKVDDAAENANTSLESLNVVLGDVATVSGAASAVTATVSKAASDAVTGVVESVSKLGTGLGGSLNPSKLAEAAQARLSGVTATAQQGAQRAQEYLEELPLLSQDKTKHSKPARSEQFYIEYGSESSQKTEE</sequence>
<dbReference type="EMBL" id="CP001721">
    <property type="protein sequence ID" value="ACV50884.1"/>
    <property type="molecule type" value="Genomic_DNA"/>
</dbReference>
<dbReference type="eggNOG" id="COG4768">
    <property type="taxonomic scope" value="Bacteria"/>
</dbReference>
<gene>
    <name evidence="2" type="ordered locus">Apar_0453</name>
</gene>
<dbReference type="GeneID" id="84805980"/>
<dbReference type="STRING" id="521095.Apar_0453"/>